<evidence type="ECO:0000313" key="2">
    <source>
        <dbReference type="EMBL" id="WIM04670.1"/>
    </source>
</evidence>
<feature type="transmembrane region" description="Helical" evidence="1">
    <location>
        <begin position="43"/>
        <end position="65"/>
    </location>
</feature>
<keyword evidence="1" id="KW-1133">Transmembrane helix</keyword>
<keyword evidence="1" id="KW-0812">Transmembrane</keyword>
<keyword evidence="1" id="KW-0472">Membrane</keyword>
<dbReference type="KEGG" id="npv:OHM77_08135"/>
<dbReference type="PROSITE" id="PS51257">
    <property type="entry name" value="PROKAR_LIPOPROTEIN"/>
    <property type="match status" value="1"/>
</dbReference>
<dbReference type="EMBL" id="CP107246">
    <property type="protein sequence ID" value="WIM04670.1"/>
    <property type="molecule type" value="Genomic_DNA"/>
</dbReference>
<gene>
    <name evidence="2" type="ORF">OHM77_08135</name>
</gene>
<sequence length="74" mass="7785">MKSRHWPWTFVVFTVLGAACLIAGVAALAGLLGGVHPFFGDDMAGWALIVSAVASFLTGAFPLVLRRLAEREGA</sequence>
<dbReference type="AlphaFoldDB" id="A0AA49FJ74"/>
<organism evidence="2">
    <name type="scientific">Candidatus Nitricoxidivorans perseverans</name>
    <dbReference type="NCBI Taxonomy" id="2975601"/>
    <lineage>
        <taxon>Bacteria</taxon>
        <taxon>Pseudomonadati</taxon>
        <taxon>Pseudomonadota</taxon>
        <taxon>Betaproteobacteria</taxon>
        <taxon>Nitrosomonadales</taxon>
        <taxon>Sterolibacteriaceae</taxon>
        <taxon>Candidatus Nitricoxidivorans</taxon>
    </lineage>
</organism>
<dbReference type="Proteomes" id="UP001234916">
    <property type="component" value="Chromosome"/>
</dbReference>
<reference evidence="2" key="1">
    <citation type="journal article" date="2023" name="Nat. Microbiol.">
        <title>Enrichment and characterization of a nitric oxide-reducing microbial community in a continuous bioreactor.</title>
        <authorList>
            <person name="Garrido-Amador P."/>
            <person name="Stortenbeker N."/>
            <person name="Wessels H.J.C.T."/>
            <person name="Speth D.R."/>
            <person name="Garcia-Heredia I."/>
            <person name="Kartal B."/>
        </authorList>
    </citation>
    <scope>NUCLEOTIDE SEQUENCE</scope>
    <source>
        <strain evidence="2">MAG1</strain>
    </source>
</reference>
<evidence type="ECO:0000256" key="1">
    <source>
        <dbReference type="SAM" id="Phobius"/>
    </source>
</evidence>
<protein>
    <submittedName>
        <fullName evidence="2">Uncharacterized protein</fullName>
    </submittedName>
</protein>
<name>A0AA49FJ74_9PROT</name>
<proteinExistence type="predicted"/>
<accession>A0AA49FJ74</accession>